<evidence type="ECO:0000313" key="1">
    <source>
        <dbReference type="EMBL" id="PLN86812.1"/>
    </source>
</evidence>
<proteinExistence type="predicted"/>
<protein>
    <submittedName>
        <fullName evidence="1">Uncharacterized protein</fullName>
    </submittedName>
</protein>
<dbReference type="AlphaFoldDB" id="A0A2J5I9R0"/>
<keyword evidence="2" id="KW-1185">Reference proteome</keyword>
<dbReference type="Proteomes" id="UP000235023">
    <property type="component" value="Unassembled WGS sequence"/>
</dbReference>
<name>A0A2J5I9R0_9EURO</name>
<organism evidence="1 2">
    <name type="scientific">Aspergillus taichungensis</name>
    <dbReference type="NCBI Taxonomy" id="482145"/>
    <lineage>
        <taxon>Eukaryota</taxon>
        <taxon>Fungi</taxon>
        <taxon>Dikarya</taxon>
        <taxon>Ascomycota</taxon>
        <taxon>Pezizomycotina</taxon>
        <taxon>Eurotiomycetes</taxon>
        <taxon>Eurotiomycetidae</taxon>
        <taxon>Eurotiales</taxon>
        <taxon>Aspergillaceae</taxon>
        <taxon>Aspergillus</taxon>
        <taxon>Aspergillus subgen. Circumdati</taxon>
    </lineage>
</organism>
<reference evidence="2" key="1">
    <citation type="submission" date="2017-12" db="EMBL/GenBank/DDBJ databases">
        <authorList>
            <consortium name="DOE Joint Genome Institute"/>
            <person name="Mondo S.J."/>
            <person name="Kjaerbolling I."/>
            <person name="Vesth T.C."/>
            <person name="Frisvad J.C."/>
            <person name="Nybo J.L."/>
            <person name="Theobald S."/>
            <person name="Kuo A."/>
            <person name="Bowyer P."/>
            <person name="Matsuda Y."/>
            <person name="Lyhne E.K."/>
            <person name="Kogle M.E."/>
            <person name="Clum A."/>
            <person name="Lipzen A."/>
            <person name="Salamov A."/>
            <person name="Ngan C.Y."/>
            <person name="Daum C."/>
            <person name="Chiniquy J."/>
            <person name="Barry K."/>
            <person name="LaButti K."/>
            <person name="Haridas S."/>
            <person name="Simmons B.A."/>
            <person name="Magnuson J.K."/>
            <person name="Mortensen U.H."/>
            <person name="Larsen T.O."/>
            <person name="Grigoriev I.V."/>
            <person name="Baker S.E."/>
            <person name="Andersen M.R."/>
            <person name="Nordberg H.P."/>
            <person name="Cantor M.N."/>
            <person name="Hua S.X."/>
        </authorList>
    </citation>
    <scope>NUCLEOTIDE SEQUENCE [LARGE SCALE GENOMIC DNA]</scope>
    <source>
        <strain evidence="2">IBT 19404</strain>
    </source>
</reference>
<dbReference type="EMBL" id="KZ559496">
    <property type="protein sequence ID" value="PLN86812.1"/>
    <property type="molecule type" value="Genomic_DNA"/>
</dbReference>
<evidence type="ECO:0000313" key="2">
    <source>
        <dbReference type="Proteomes" id="UP000235023"/>
    </source>
</evidence>
<gene>
    <name evidence="1" type="ORF">BDW42DRAFT_157766</name>
</gene>
<accession>A0A2J5I9R0</accession>
<sequence length="111" mass="12308">MMMCFCCMSIEAALPPLAILTRSNVHDIWCFLVDFFLWCSPGPPQGRDSLSSSIFSGLLRTCALSVKRLGICPQAPRRGIQNIRERSSPTLFGGHMMTRPYLIEPCSAKGI</sequence>